<dbReference type="Gene3D" id="3.40.50.1980">
    <property type="entry name" value="Nitrogenase molybdenum iron protein domain"/>
    <property type="match status" value="2"/>
</dbReference>
<comment type="caution">
    <text evidence="4">The sequence shown here is derived from an EMBL/GenBank/DDBJ whole genome shotgun (WGS) entry which is preliminary data.</text>
</comment>
<reference evidence="5" key="1">
    <citation type="submission" date="2016-07" db="EMBL/GenBank/DDBJ databases">
        <title>Sequence Frankia sp. strain CcI1.17.</title>
        <authorList>
            <person name="Ghodhbane-Gtari F."/>
            <person name="Swanson E."/>
            <person name="Gueddou A."/>
            <person name="Morris K."/>
            <person name="Hezbri K."/>
            <person name="Ktari A."/>
            <person name="Nouioui I."/>
            <person name="Abebe-Akele F."/>
            <person name="Simpson S."/>
            <person name="Thomas K."/>
            <person name="Gtari M."/>
            <person name="Tisa L.S."/>
            <person name="Hurst S."/>
        </authorList>
    </citation>
    <scope>NUCLEOTIDE SEQUENCE [LARGE SCALE GENOMIC DNA]</scope>
    <source>
        <strain evidence="5">Cc1.17</strain>
    </source>
</reference>
<evidence type="ECO:0000256" key="1">
    <source>
        <dbReference type="ARBA" id="ARBA00008814"/>
    </source>
</evidence>
<organism evidence="4 5">
    <name type="scientific">Parafrankia colletiae</name>
    <dbReference type="NCBI Taxonomy" id="573497"/>
    <lineage>
        <taxon>Bacteria</taxon>
        <taxon>Bacillati</taxon>
        <taxon>Actinomycetota</taxon>
        <taxon>Actinomycetes</taxon>
        <taxon>Frankiales</taxon>
        <taxon>Frankiaceae</taxon>
        <taxon>Parafrankia</taxon>
    </lineage>
</organism>
<dbReference type="SUPFAM" id="SSF53807">
    <property type="entry name" value="Helical backbone' metal receptor"/>
    <property type="match status" value="1"/>
</dbReference>
<evidence type="ECO:0000313" key="4">
    <source>
        <dbReference type="EMBL" id="OHV38048.1"/>
    </source>
</evidence>
<dbReference type="PANTHER" id="PTHR30535:SF4">
    <property type="entry name" value="HEMIN-BINDING PERIPLASMIC PROTEIN HMUT"/>
    <property type="match status" value="1"/>
</dbReference>
<keyword evidence="5" id="KW-1185">Reference proteome</keyword>
<proteinExistence type="inferred from homology"/>
<feature type="compositionally biased region" description="Low complexity" evidence="2">
    <location>
        <begin position="14"/>
        <end position="39"/>
    </location>
</feature>
<feature type="domain" description="Fe/B12 periplasmic-binding" evidence="3">
    <location>
        <begin position="60"/>
        <end position="321"/>
    </location>
</feature>
<accession>A0A1S1QTK8</accession>
<dbReference type="Proteomes" id="UP000179627">
    <property type="component" value="Unassembled WGS sequence"/>
</dbReference>
<evidence type="ECO:0000313" key="5">
    <source>
        <dbReference type="Proteomes" id="UP000179627"/>
    </source>
</evidence>
<sequence>MLLAGCGSSDEAEPSTAPSSSTSATPSAGPTAGPTEAAPVLPVTVPSAGGGDVTVTDVSRIIPLNGEIAEIVFALGLGDQVVATDVSATYPAEAAAKPKIGYQRALAAEGILALRPTVLVGTPEAGPPPVIEQLRSAGVPTVIVERGAESLDGVGAKIRAVGAALGVPGRGAALAATTQTELDEVVERASGATSSPKVAFLYVRGQQNVAMIGGAGSGADLLIEAAHGVDAGSAAGLGEFTPLTAEALVAADPDHLLLLLSDGLESVGGIDGLLRLPGVAQTTAGENRAVIDLDDLELLGLGPRTPAALDELVDALHPGLR</sequence>
<dbReference type="PROSITE" id="PS50983">
    <property type="entry name" value="FE_B12_PBP"/>
    <property type="match status" value="1"/>
</dbReference>
<name>A0A1S1QTK8_9ACTN</name>
<feature type="region of interest" description="Disordered" evidence="2">
    <location>
        <begin position="1"/>
        <end position="44"/>
    </location>
</feature>
<dbReference type="EMBL" id="MBLM01000110">
    <property type="protein sequence ID" value="OHV38048.1"/>
    <property type="molecule type" value="Genomic_DNA"/>
</dbReference>
<dbReference type="InterPro" id="IPR050902">
    <property type="entry name" value="ABC_Transporter_SBP"/>
</dbReference>
<comment type="similarity">
    <text evidence="1">Belongs to the bacterial solute-binding protein 8 family.</text>
</comment>
<protein>
    <recommendedName>
        <fullName evidence="3">Fe/B12 periplasmic-binding domain-containing protein</fullName>
    </recommendedName>
</protein>
<dbReference type="Pfam" id="PF01497">
    <property type="entry name" value="Peripla_BP_2"/>
    <property type="match status" value="1"/>
</dbReference>
<dbReference type="InterPro" id="IPR002491">
    <property type="entry name" value="ABC_transptr_periplasmic_BD"/>
</dbReference>
<evidence type="ECO:0000256" key="2">
    <source>
        <dbReference type="SAM" id="MobiDB-lite"/>
    </source>
</evidence>
<dbReference type="AlphaFoldDB" id="A0A1S1QTK8"/>
<dbReference type="PANTHER" id="PTHR30535">
    <property type="entry name" value="VITAMIN B12-BINDING PROTEIN"/>
    <property type="match status" value="1"/>
</dbReference>
<gene>
    <name evidence="4" type="ORF">CC117_16160</name>
</gene>
<evidence type="ECO:0000259" key="3">
    <source>
        <dbReference type="PROSITE" id="PS50983"/>
    </source>
</evidence>